<name>A0A8J3HX18_9CHLR</name>
<evidence type="ECO:0000313" key="1">
    <source>
        <dbReference type="EMBL" id="GHO45677.1"/>
    </source>
</evidence>
<reference evidence="1" key="1">
    <citation type="submission" date="2020-10" db="EMBL/GenBank/DDBJ databases">
        <title>Taxonomic study of unclassified bacteria belonging to the class Ktedonobacteria.</title>
        <authorList>
            <person name="Yabe S."/>
            <person name="Wang C.M."/>
            <person name="Zheng Y."/>
            <person name="Sakai Y."/>
            <person name="Cavaletti L."/>
            <person name="Monciardini P."/>
            <person name="Donadio S."/>
        </authorList>
    </citation>
    <scope>NUCLEOTIDE SEQUENCE</scope>
    <source>
        <strain evidence="1">SOSP1-1</strain>
    </source>
</reference>
<evidence type="ECO:0008006" key="3">
    <source>
        <dbReference type="Google" id="ProtNLM"/>
    </source>
</evidence>
<evidence type="ECO:0000313" key="2">
    <source>
        <dbReference type="Proteomes" id="UP000612362"/>
    </source>
</evidence>
<dbReference type="Gene3D" id="1.10.10.1320">
    <property type="entry name" value="Anti-sigma factor, zinc-finger domain"/>
    <property type="match status" value="1"/>
</dbReference>
<keyword evidence="2" id="KW-1185">Reference proteome</keyword>
<organism evidence="1 2">
    <name type="scientific">Ktedonospora formicarum</name>
    <dbReference type="NCBI Taxonomy" id="2778364"/>
    <lineage>
        <taxon>Bacteria</taxon>
        <taxon>Bacillati</taxon>
        <taxon>Chloroflexota</taxon>
        <taxon>Ktedonobacteria</taxon>
        <taxon>Ktedonobacterales</taxon>
        <taxon>Ktedonobacteraceae</taxon>
        <taxon>Ktedonospora</taxon>
    </lineage>
</organism>
<accession>A0A8J3HX18</accession>
<proteinExistence type="predicted"/>
<dbReference type="EMBL" id="BNJF01000001">
    <property type="protein sequence ID" value="GHO45677.1"/>
    <property type="molecule type" value="Genomic_DNA"/>
</dbReference>
<dbReference type="AlphaFoldDB" id="A0A8J3HX18"/>
<gene>
    <name evidence="1" type="ORF">KSX_38400</name>
</gene>
<dbReference type="InterPro" id="IPR041916">
    <property type="entry name" value="Anti_sigma_zinc_sf"/>
</dbReference>
<dbReference type="Proteomes" id="UP000612362">
    <property type="component" value="Unassembled WGS sequence"/>
</dbReference>
<sequence length="242" mass="27074">MVKEHMEQCASCTARFAAYQRLEQVLTSKLYRWDCPSNQELGEYKLGLLNAEEEAQVQTHLGTCVLCAAEFQALSTFLEQDDLLIKPVAVPAMMANSHVVKERGAQLVDRLLEPVRVGIRRVAAILVPPQPSFYGVRGAAALWPKRYTAEDVSISLQLETNGTAQLVGFVSRKETSLSSLQGTPVVLLSRDERDTYTQQIDELGNFIFPHLAPKMYSLELHFSERCVVIEEVFITLDADEQA</sequence>
<comment type="caution">
    <text evidence="1">The sequence shown here is derived from an EMBL/GenBank/DDBJ whole genome shotgun (WGS) entry which is preliminary data.</text>
</comment>
<protein>
    <recommendedName>
        <fullName evidence="3">Zinc-finger domain-containing protein</fullName>
    </recommendedName>
</protein>